<dbReference type="PROSITE" id="PS51257">
    <property type="entry name" value="PROKAR_LIPOPROTEIN"/>
    <property type="match status" value="1"/>
</dbReference>
<dbReference type="InterPro" id="IPR007278">
    <property type="entry name" value="DUF397"/>
</dbReference>
<gene>
    <name evidence="2" type="ORF">FEK35_23425</name>
</gene>
<evidence type="ECO:0000259" key="1">
    <source>
        <dbReference type="Pfam" id="PF04149"/>
    </source>
</evidence>
<organism evidence="2 3">
    <name type="scientific">Nocardia cyriacigeorgica</name>
    <dbReference type="NCBI Taxonomy" id="135487"/>
    <lineage>
        <taxon>Bacteria</taxon>
        <taxon>Bacillati</taxon>
        <taxon>Actinomycetota</taxon>
        <taxon>Actinomycetes</taxon>
        <taxon>Mycobacteriales</taxon>
        <taxon>Nocardiaceae</taxon>
        <taxon>Nocardia</taxon>
    </lineage>
</organism>
<dbReference type="Proteomes" id="UP000308349">
    <property type="component" value="Unassembled WGS sequence"/>
</dbReference>
<feature type="domain" description="DUF397" evidence="1">
    <location>
        <begin position="9"/>
        <end position="66"/>
    </location>
</feature>
<dbReference type="OrthoDB" id="4571387at2"/>
<evidence type="ECO:0000313" key="2">
    <source>
        <dbReference type="EMBL" id="TLG01811.1"/>
    </source>
</evidence>
<sequence length="122" mass="13084">MTTPSRATNWRKSSYSNNGGASCVEVRFADTEVLVRDSKYLRDPANDPTQQPVIAIPSHLWTAFLDLAADRRGTSDPALPAVEVHADGGVTIHAADGTALTYTPGEWRAFTAGIHNGEFAAD</sequence>
<protein>
    <submittedName>
        <fullName evidence="2">DUF397 domain-containing protein</fullName>
    </submittedName>
</protein>
<evidence type="ECO:0000313" key="3">
    <source>
        <dbReference type="Proteomes" id="UP000308349"/>
    </source>
</evidence>
<comment type="caution">
    <text evidence="2">The sequence shown here is derived from an EMBL/GenBank/DDBJ whole genome shotgun (WGS) entry which is preliminary data.</text>
</comment>
<proteinExistence type="predicted"/>
<name>A0A5R8P8X6_9NOCA</name>
<dbReference type="RefSeq" id="WP_138458011.1">
    <property type="nucleotide sequence ID" value="NZ_VBUU01000029.1"/>
</dbReference>
<dbReference type="AlphaFoldDB" id="A0A5R8P8X6"/>
<dbReference type="EMBL" id="VBUU01000029">
    <property type="protein sequence ID" value="TLG01811.1"/>
    <property type="molecule type" value="Genomic_DNA"/>
</dbReference>
<reference evidence="2 3" key="1">
    <citation type="submission" date="2019-05" db="EMBL/GenBank/DDBJ databases">
        <title>Genomes sequences of two Nocardia cyriacigeorgica environmental isolates, type strains Nocardia asteroides ATCC 19247 and Nocardia cyriacigeorgica DSM 44484.</title>
        <authorList>
            <person name="Vautrin F."/>
            <person name="Bergeron E."/>
            <person name="Dubost A."/>
            <person name="Abrouk D."/>
            <person name="Rodriguez Nava V."/>
            <person name="Pujic P."/>
        </authorList>
    </citation>
    <scope>NUCLEOTIDE SEQUENCE [LARGE SCALE GENOMIC DNA]</scope>
    <source>
        <strain evidence="2 3">EML 1456</strain>
    </source>
</reference>
<dbReference type="Pfam" id="PF04149">
    <property type="entry name" value="DUF397"/>
    <property type="match status" value="1"/>
</dbReference>
<accession>A0A5R8P8X6</accession>